<gene>
    <name evidence="2" type="ORF">HHI36_011486</name>
</gene>
<feature type="signal peptide" evidence="1">
    <location>
        <begin position="1"/>
        <end position="22"/>
    </location>
</feature>
<organism evidence="2 3">
    <name type="scientific">Cryptolaemus montrouzieri</name>
    <dbReference type="NCBI Taxonomy" id="559131"/>
    <lineage>
        <taxon>Eukaryota</taxon>
        <taxon>Metazoa</taxon>
        <taxon>Ecdysozoa</taxon>
        <taxon>Arthropoda</taxon>
        <taxon>Hexapoda</taxon>
        <taxon>Insecta</taxon>
        <taxon>Pterygota</taxon>
        <taxon>Neoptera</taxon>
        <taxon>Endopterygota</taxon>
        <taxon>Coleoptera</taxon>
        <taxon>Polyphaga</taxon>
        <taxon>Cucujiformia</taxon>
        <taxon>Coccinelloidea</taxon>
        <taxon>Coccinellidae</taxon>
        <taxon>Scymninae</taxon>
        <taxon>Scymnini</taxon>
        <taxon>Cryptolaemus</taxon>
    </lineage>
</organism>
<dbReference type="SUPFAM" id="SSF57501">
    <property type="entry name" value="Cystine-knot cytokines"/>
    <property type="match status" value="1"/>
</dbReference>
<name>A0ABD2MLX4_9CUCU</name>
<evidence type="ECO:0000256" key="1">
    <source>
        <dbReference type="SAM" id="SignalP"/>
    </source>
</evidence>
<sequence length="259" mass="29476">MFHVTKIRNYMFVLLLCTSVFTMRRKKCIIPAQKIQNLRPFKIDYQFQQNEYVMPDILDDNSVFLRSPEFEVRPRFKTNGVADVFPTQVSCASPNVTNALKELRQQIKCIPREGIVKLKAPAGYMVSPNTVMVKKCGGMCNGAMSCISKTTRNEEFFVRAVNFENSKVICSSVSVPADTACSCGCETKITDCLPTQKYDKNMCTCKCINTEDYQVCIKKSQQNFRWDEKTCRCICNITKVCTTGSHWVPGQCRCAKLYS</sequence>
<keyword evidence="3" id="KW-1185">Reference proteome</keyword>
<dbReference type="InterPro" id="IPR029034">
    <property type="entry name" value="Cystine-knot_cytokine"/>
</dbReference>
<dbReference type="Gene3D" id="2.10.90.10">
    <property type="entry name" value="Cystine-knot cytokines"/>
    <property type="match status" value="1"/>
</dbReference>
<evidence type="ECO:0008006" key="4">
    <source>
        <dbReference type="Google" id="ProtNLM"/>
    </source>
</evidence>
<keyword evidence="1" id="KW-0732">Signal</keyword>
<proteinExistence type="predicted"/>
<evidence type="ECO:0000313" key="3">
    <source>
        <dbReference type="Proteomes" id="UP001516400"/>
    </source>
</evidence>
<dbReference type="Proteomes" id="UP001516400">
    <property type="component" value="Unassembled WGS sequence"/>
</dbReference>
<dbReference type="EMBL" id="JABFTP020000001">
    <property type="protein sequence ID" value="KAL3267355.1"/>
    <property type="molecule type" value="Genomic_DNA"/>
</dbReference>
<evidence type="ECO:0000313" key="2">
    <source>
        <dbReference type="EMBL" id="KAL3267355.1"/>
    </source>
</evidence>
<feature type="chain" id="PRO_5044783512" description="Platelet-derived growth factor (PDGF) family profile domain-containing protein" evidence="1">
    <location>
        <begin position="23"/>
        <end position="259"/>
    </location>
</feature>
<protein>
    <recommendedName>
        <fullName evidence="4">Platelet-derived growth factor (PDGF) family profile domain-containing protein</fullName>
    </recommendedName>
</protein>
<comment type="caution">
    <text evidence="2">The sequence shown here is derived from an EMBL/GenBank/DDBJ whole genome shotgun (WGS) entry which is preliminary data.</text>
</comment>
<accession>A0ABD2MLX4</accession>
<dbReference type="AlphaFoldDB" id="A0ABD2MLX4"/>
<reference evidence="2 3" key="1">
    <citation type="journal article" date="2021" name="BMC Biol.">
        <title>Horizontally acquired antibacterial genes associated with adaptive radiation of ladybird beetles.</title>
        <authorList>
            <person name="Li H.S."/>
            <person name="Tang X.F."/>
            <person name="Huang Y.H."/>
            <person name="Xu Z.Y."/>
            <person name="Chen M.L."/>
            <person name="Du X.Y."/>
            <person name="Qiu B.Y."/>
            <person name="Chen P.T."/>
            <person name="Zhang W."/>
            <person name="Slipinski A."/>
            <person name="Escalona H.E."/>
            <person name="Waterhouse R.M."/>
            <person name="Zwick A."/>
            <person name="Pang H."/>
        </authorList>
    </citation>
    <scope>NUCLEOTIDE SEQUENCE [LARGE SCALE GENOMIC DNA]</scope>
    <source>
        <strain evidence="2">SYSU2018</strain>
    </source>
</reference>